<dbReference type="Proteomes" id="UP000886998">
    <property type="component" value="Unassembled WGS sequence"/>
</dbReference>
<dbReference type="InterPro" id="IPR043128">
    <property type="entry name" value="Rev_trsase/Diguanyl_cyclase"/>
</dbReference>
<evidence type="ECO:0000259" key="1">
    <source>
        <dbReference type="Pfam" id="PF17919"/>
    </source>
</evidence>
<accession>A0A8X6YV67</accession>
<keyword evidence="3" id="KW-1185">Reference proteome</keyword>
<dbReference type="SUPFAM" id="SSF56672">
    <property type="entry name" value="DNA/RNA polymerases"/>
    <property type="match status" value="1"/>
</dbReference>
<organism evidence="2 3">
    <name type="scientific">Trichonephila inaurata madagascariensis</name>
    <dbReference type="NCBI Taxonomy" id="2747483"/>
    <lineage>
        <taxon>Eukaryota</taxon>
        <taxon>Metazoa</taxon>
        <taxon>Ecdysozoa</taxon>
        <taxon>Arthropoda</taxon>
        <taxon>Chelicerata</taxon>
        <taxon>Arachnida</taxon>
        <taxon>Araneae</taxon>
        <taxon>Araneomorphae</taxon>
        <taxon>Entelegynae</taxon>
        <taxon>Araneoidea</taxon>
        <taxon>Nephilidae</taxon>
        <taxon>Trichonephila</taxon>
        <taxon>Trichonephila inaurata</taxon>
    </lineage>
</organism>
<sequence>MRFLHSVLQGLDFYFTYIDDNIVSKNEAQYVSHLRQRLQNAGLVIKVAKCQFLQTEVDFLGHYISINGIGLSKERIKVIDDLKLSETAKELRRYLGLILILINFYHRFIPNAAGNQAILNNYFKGNESNENKKIHLKEELVEAFENSKRQLCKATVLVHTSENAHISLMIDASDNGIGSMLQQLEHGVWKPLIFFSRELTDT</sequence>
<dbReference type="GO" id="GO:0071897">
    <property type="term" value="P:DNA biosynthetic process"/>
    <property type="evidence" value="ECO:0007669"/>
    <property type="project" value="UniProtKB-ARBA"/>
</dbReference>
<dbReference type="AlphaFoldDB" id="A0A8X6YV67"/>
<evidence type="ECO:0000313" key="2">
    <source>
        <dbReference type="EMBL" id="GFY77730.1"/>
    </source>
</evidence>
<gene>
    <name evidence="2" type="primary">TY3B-I</name>
    <name evidence="2" type="ORF">TNIN_96011</name>
</gene>
<evidence type="ECO:0000313" key="3">
    <source>
        <dbReference type="Proteomes" id="UP000886998"/>
    </source>
</evidence>
<dbReference type="OrthoDB" id="41323at2759"/>
<dbReference type="InterPro" id="IPR041577">
    <property type="entry name" value="RT_RNaseH_2"/>
</dbReference>
<dbReference type="InterPro" id="IPR051320">
    <property type="entry name" value="Viral_Replic_Matur_Polypro"/>
</dbReference>
<dbReference type="Pfam" id="PF17919">
    <property type="entry name" value="RT_RNaseH_2"/>
    <property type="match status" value="1"/>
</dbReference>
<comment type="caution">
    <text evidence="2">The sequence shown here is derived from an EMBL/GenBank/DDBJ whole genome shotgun (WGS) entry which is preliminary data.</text>
</comment>
<dbReference type="EMBL" id="BMAV01022618">
    <property type="protein sequence ID" value="GFY77730.1"/>
    <property type="molecule type" value="Genomic_DNA"/>
</dbReference>
<dbReference type="PANTHER" id="PTHR33064">
    <property type="entry name" value="POL PROTEIN"/>
    <property type="match status" value="1"/>
</dbReference>
<protein>
    <recommendedName>
        <fullName evidence="1">Reverse transcriptase/retrotransposon-derived protein RNase H-like domain-containing protein</fullName>
    </recommendedName>
</protein>
<reference evidence="2" key="1">
    <citation type="submission" date="2020-08" db="EMBL/GenBank/DDBJ databases">
        <title>Multicomponent nature underlies the extraordinary mechanical properties of spider dragline silk.</title>
        <authorList>
            <person name="Kono N."/>
            <person name="Nakamura H."/>
            <person name="Mori M."/>
            <person name="Yoshida Y."/>
            <person name="Ohtoshi R."/>
            <person name="Malay A.D."/>
            <person name="Moran D.A.P."/>
            <person name="Tomita M."/>
            <person name="Numata K."/>
            <person name="Arakawa K."/>
        </authorList>
    </citation>
    <scope>NUCLEOTIDE SEQUENCE</scope>
</reference>
<dbReference type="InterPro" id="IPR043502">
    <property type="entry name" value="DNA/RNA_pol_sf"/>
</dbReference>
<dbReference type="PANTHER" id="PTHR33064:SF37">
    <property type="entry name" value="RIBONUCLEASE H"/>
    <property type="match status" value="1"/>
</dbReference>
<proteinExistence type="predicted"/>
<name>A0A8X6YV67_9ARAC</name>
<feature type="domain" description="Reverse transcriptase/retrotransposon-derived protein RNase H-like" evidence="1">
    <location>
        <begin position="138"/>
        <end position="202"/>
    </location>
</feature>
<dbReference type="Gene3D" id="3.30.70.270">
    <property type="match status" value="2"/>
</dbReference>